<protein>
    <submittedName>
        <fullName evidence="1">Uncharacterized protein</fullName>
    </submittedName>
</protein>
<dbReference type="EMBL" id="CP000878">
    <property type="protein sequence ID" value="ABX09779.1"/>
    <property type="molecule type" value="Genomic_DNA"/>
</dbReference>
<gene>
    <name evidence="1" type="ordered locus">P9211_18481</name>
</gene>
<evidence type="ECO:0000313" key="2">
    <source>
        <dbReference type="Proteomes" id="UP000000788"/>
    </source>
</evidence>
<proteinExistence type="predicted"/>
<dbReference type="RefSeq" id="WP_012196399.1">
    <property type="nucleotide sequence ID" value="NC_009976.1"/>
</dbReference>
<keyword evidence="2" id="KW-1185">Reference proteome</keyword>
<name>A9BDR7_PROM4</name>
<dbReference type="Proteomes" id="UP000000788">
    <property type="component" value="Chromosome"/>
</dbReference>
<evidence type="ECO:0000313" key="1">
    <source>
        <dbReference type="EMBL" id="ABX09779.1"/>
    </source>
</evidence>
<accession>A9BDR7</accession>
<dbReference type="OrthoDB" id="541384at2"/>
<sequence length="80" mass="9337">MSYFTWKETGLTKDCTSLESMAARFEESARLMRKMAQEGFKLKQESRGQLITHNDPKIFQSWGFISEEAPFRQLALIEDN</sequence>
<dbReference type="AlphaFoldDB" id="A9BDR7"/>
<organism evidence="1 2">
    <name type="scientific">Prochlorococcus marinus (strain MIT 9211)</name>
    <dbReference type="NCBI Taxonomy" id="93059"/>
    <lineage>
        <taxon>Bacteria</taxon>
        <taxon>Bacillati</taxon>
        <taxon>Cyanobacteriota</taxon>
        <taxon>Cyanophyceae</taxon>
        <taxon>Synechococcales</taxon>
        <taxon>Prochlorococcaceae</taxon>
        <taxon>Prochlorococcus</taxon>
    </lineage>
</organism>
<dbReference type="STRING" id="93059.P9211_18481"/>
<dbReference type="KEGG" id="pmj:P9211_18481"/>
<reference evidence="1 2" key="1">
    <citation type="journal article" date="2007" name="PLoS Genet.">
        <title>Patterns and implications of gene gain and loss in the evolution of Prochlorococcus.</title>
        <authorList>
            <person name="Kettler G.C."/>
            <person name="Martiny A.C."/>
            <person name="Huang K."/>
            <person name="Zucker J."/>
            <person name="Coleman M.L."/>
            <person name="Rodrigue S."/>
            <person name="Chen F."/>
            <person name="Lapidus A."/>
            <person name="Ferriera S."/>
            <person name="Johnson J."/>
            <person name="Steglich C."/>
            <person name="Church G.M."/>
            <person name="Richardson P."/>
            <person name="Chisholm S.W."/>
        </authorList>
    </citation>
    <scope>NUCLEOTIDE SEQUENCE [LARGE SCALE GENOMIC DNA]</scope>
    <source>
        <strain evidence="2">MIT 9211</strain>
    </source>
</reference>
<dbReference type="HOGENOM" id="CLU_2557052_0_0_3"/>